<comment type="caution">
    <text evidence="9">The sequence shown here is derived from an EMBL/GenBank/DDBJ whole genome shotgun (WGS) entry which is preliminary data.</text>
</comment>
<keyword evidence="7" id="KW-0813">Transport</keyword>
<evidence type="ECO:0000313" key="10">
    <source>
        <dbReference type="Proteomes" id="UP001239462"/>
    </source>
</evidence>
<gene>
    <name evidence="9" type="ORF">QTN89_19470</name>
</gene>
<evidence type="ECO:0000256" key="1">
    <source>
        <dbReference type="ARBA" id="ARBA00004162"/>
    </source>
</evidence>
<keyword evidence="3" id="KW-1003">Cell membrane</keyword>
<sequence length="138" mass="15113">MKVPNQQHRPFTGANMTPMIDVVFLLIIFFLVSSHLARQESRLPVELPVAESHAPLDLEPVSMTVTINQDQQILIGGTPIAIEALRPLLLEIRNRDGSAASLRVRTDAVVPYQVVEPVLHAAAIAGVLDIKLAVKDPR</sequence>
<keyword evidence="6 8" id="KW-0472">Membrane</keyword>
<protein>
    <submittedName>
        <fullName evidence="9">Biopolymer transporter ExbD</fullName>
    </submittedName>
</protein>
<comment type="similarity">
    <text evidence="2 7">Belongs to the ExbD/TolR family.</text>
</comment>
<evidence type="ECO:0000256" key="6">
    <source>
        <dbReference type="ARBA" id="ARBA00023136"/>
    </source>
</evidence>
<name>A0ABT7PMA8_9BACT</name>
<dbReference type="PANTHER" id="PTHR30558:SF3">
    <property type="entry name" value="BIOPOLYMER TRANSPORT PROTEIN EXBD-RELATED"/>
    <property type="match status" value="1"/>
</dbReference>
<accession>A0ABT7PMA8</accession>
<evidence type="ECO:0000313" key="9">
    <source>
        <dbReference type="EMBL" id="MDM4017638.1"/>
    </source>
</evidence>
<dbReference type="InterPro" id="IPR003400">
    <property type="entry name" value="ExbD"/>
</dbReference>
<proteinExistence type="inferred from homology"/>
<dbReference type="EMBL" id="JASZZN010000015">
    <property type="protein sequence ID" value="MDM4017638.1"/>
    <property type="molecule type" value="Genomic_DNA"/>
</dbReference>
<evidence type="ECO:0000256" key="8">
    <source>
        <dbReference type="SAM" id="Phobius"/>
    </source>
</evidence>
<keyword evidence="10" id="KW-1185">Reference proteome</keyword>
<dbReference type="PANTHER" id="PTHR30558">
    <property type="entry name" value="EXBD MEMBRANE COMPONENT OF PMF-DRIVEN MACROMOLECULE IMPORT SYSTEM"/>
    <property type="match status" value="1"/>
</dbReference>
<evidence type="ECO:0000256" key="4">
    <source>
        <dbReference type="ARBA" id="ARBA00022692"/>
    </source>
</evidence>
<dbReference type="RefSeq" id="WP_160149795.1">
    <property type="nucleotide sequence ID" value="NZ_CP141221.1"/>
</dbReference>
<comment type="subcellular location">
    <subcellularLocation>
        <location evidence="1">Cell membrane</location>
        <topology evidence="1">Single-pass membrane protein</topology>
    </subcellularLocation>
    <subcellularLocation>
        <location evidence="7">Cell membrane</location>
        <topology evidence="7">Single-pass type II membrane protein</topology>
    </subcellularLocation>
</comment>
<keyword evidence="4 7" id="KW-0812">Transmembrane</keyword>
<reference evidence="9 10" key="1">
    <citation type="submission" date="2023-06" db="EMBL/GenBank/DDBJ databases">
        <title>Roseiconus lacunae JC819 isolated from Gulf of Mannar region, Tamil Nadu.</title>
        <authorList>
            <person name="Pk S."/>
            <person name="Ch S."/>
            <person name="Ch V.R."/>
        </authorList>
    </citation>
    <scope>NUCLEOTIDE SEQUENCE [LARGE SCALE GENOMIC DNA]</scope>
    <source>
        <strain evidence="9 10">JC819</strain>
    </source>
</reference>
<keyword evidence="5 8" id="KW-1133">Transmembrane helix</keyword>
<feature type="transmembrane region" description="Helical" evidence="8">
    <location>
        <begin position="12"/>
        <end position="32"/>
    </location>
</feature>
<keyword evidence="7" id="KW-0653">Protein transport</keyword>
<evidence type="ECO:0000256" key="7">
    <source>
        <dbReference type="RuleBase" id="RU003879"/>
    </source>
</evidence>
<organism evidence="9 10">
    <name type="scientific">Roseiconus lacunae</name>
    <dbReference type="NCBI Taxonomy" id="2605694"/>
    <lineage>
        <taxon>Bacteria</taxon>
        <taxon>Pseudomonadati</taxon>
        <taxon>Planctomycetota</taxon>
        <taxon>Planctomycetia</taxon>
        <taxon>Pirellulales</taxon>
        <taxon>Pirellulaceae</taxon>
        <taxon>Roseiconus</taxon>
    </lineage>
</organism>
<dbReference type="Pfam" id="PF02472">
    <property type="entry name" value="ExbD"/>
    <property type="match status" value="1"/>
</dbReference>
<evidence type="ECO:0000256" key="2">
    <source>
        <dbReference type="ARBA" id="ARBA00005811"/>
    </source>
</evidence>
<dbReference type="Proteomes" id="UP001239462">
    <property type="component" value="Unassembled WGS sequence"/>
</dbReference>
<dbReference type="Gene3D" id="3.30.420.270">
    <property type="match status" value="1"/>
</dbReference>
<evidence type="ECO:0000256" key="3">
    <source>
        <dbReference type="ARBA" id="ARBA00022475"/>
    </source>
</evidence>
<evidence type="ECO:0000256" key="5">
    <source>
        <dbReference type="ARBA" id="ARBA00022989"/>
    </source>
</evidence>